<dbReference type="Proteomes" id="UP000245399">
    <property type="component" value="Chromosome"/>
</dbReference>
<reference evidence="5" key="4">
    <citation type="submission" date="2018-06" db="EMBL/GenBank/DDBJ databases">
        <title>Serratia marcescens genome sequencing and assembly.</title>
        <authorList>
            <person name="Martins R.C.R."/>
            <person name="Perdigao-Neto L.V."/>
            <person name="Costa S.F."/>
            <person name="Levin A.S.S."/>
        </authorList>
    </citation>
    <scope>NUCLEOTIDE SEQUENCE</scope>
    <source>
        <strain evidence="5">1283</strain>
    </source>
</reference>
<evidence type="ECO:0000313" key="4">
    <source>
        <dbReference type="EMBL" id="OCO90467.1"/>
    </source>
</evidence>
<dbReference type="RefSeq" id="WP_038878194.1">
    <property type="nucleotide sequence ID" value="NZ_CABMHU010000005.1"/>
</dbReference>
<keyword evidence="8" id="KW-1185">Reference proteome</keyword>
<dbReference type="Pfam" id="PF00156">
    <property type="entry name" value="Pribosyltran"/>
    <property type="match status" value="1"/>
</dbReference>
<organism evidence="4 6">
    <name type="scientific">Serratia marcescens</name>
    <dbReference type="NCBI Taxonomy" id="615"/>
    <lineage>
        <taxon>Bacteria</taxon>
        <taxon>Pseudomonadati</taxon>
        <taxon>Pseudomonadota</taxon>
        <taxon>Gammaproteobacteria</taxon>
        <taxon>Enterobacterales</taxon>
        <taxon>Yersiniaceae</taxon>
        <taxon>Serratia</taxon>
    </lineage>
</organism>
<reference evidence="6" key="1">
    <citation type="submission" date="2016-04" db="EMBL/GenBank/DDBJ databases">
        <authorList>
            <person name="Osei Sekyere J."/>
            <person name="Sivertsen A."/>
            <person name="Pedersen A.T."/>
            <person name="Sundsfjord A."/>
        </authorList>
    </citation>
    <scope>NUCLEOTIDE SEQUENCE [LARGE SCALE GENOMIC DNA]</scope>
    <source>
        <strain evidence="6">945174350</strain>
    </source>
</reference>
<reference evidence="3 7" key="3">
    <citation type="submission" date="2018-05" db="EMBL/GenBank/DDBJ databases">
        <title>Klebsiella quasipneumonaiae provides a window into carbapenemase gene transfer, plasmid rearrangements and nosocomial acquisition from the hospital environment.</title>
        <authorList>
            <person name="Mathers A.J."/>
            <person name="Vegesana K."/>
            <person name="Stoesser N."/>
            <person name="Crook D."/>
            <person name="Vaughan A."/>
            <person name="Barry K."/>
            <person name="Parikh H."/>
            <person name="Sebra R."/>
            <person name="Kotay S."/>
            <person name="Walker A.S."/>
            <person name="Sheppard A.E."/>
        </authorList>
    </citation>
    <scope>NUCLEOTIDE SEQUENCE [LARGE SCALE GENOMIC DNA]</scope>
    <source>
        <strain evidence="3 7">CAV1761</strain>
    </source>
</reference>
<accession>A0A0G3STJ3</accession>
<dbReference type="CDD" id="cd06223">
    <property type="entry name" value="PRTases_typeI"/>
    <property type="match status" value="1"/>
</dbReference>
<dbReference type="PANTHER" id="PTHR47505:SF1">
    <property type="entry name" value="DNA UTILIZATION PROTEIN YHGH"/>
    <property type="match status" value="1"/>
</dbReference>
<evidence type="ECO:0000313" key="3">
    <source>
        <dbReference type="EMBL" id="AWL69133.1"/>
    </source>
</evidence>
<reference evidence="4" key="2">
    <citation type="journal article" date="2017" name="PLoS ONE">
        <title>Genomic and phenotypic characterisation of fluoroquinolone resistance mechanisms in Enterobacteriaceae in Durban, South Africa.</title>
        <authorList>
            <person name="Osei Sekyere J."/>
            <person name="Amoako D.G."/>
        </authorList>
    </citation>
    <scope>NUCLEOTIDE SEQUENCE</scope>
    <source>
        <strain evidence="4">945174350</strain>
    </source>
</reference>
<dbReference type="EMBL" id="CP029449">
    <property type="protein sequence ID" value="AWL69133.1"/>
    <property type="molecule type" value="Genomic_DNA"/>
</dbReference>
<evidence type="ECO:0000313" key="8">
    <source>
        <dbReference type="Proteomes" id="UP000247823"/>
    </source>
</evidence>
<dbReference type="NCBIfam" id="NF008616">
    <property type="entry name" value="PRK11595.1"/>
    <property type="match status" value="1"/>
</dbReference>
<gene>
    <name evidence="4" type="ORF">AN695_0209625</name>
    <name evidence="3" type="ORF">DKC05_16515</name>
    <name evidence="5" type="ORF">DMW51_18710</name>
</gene>
<evidence type="ECO:0000256" key="1">
    <source>
        <dbReference type="ARBA" id="ARBA00008007"/>
    </source>
</evidence>
<dbReference type="Proteomes" id="UP000247823">
    <property type="component" value="Unassembled WGS sequence"/>
</dbReference>
<dbReference type="Gene3D" id="3.40.50.2020">
    <property type="match status" value="1"/>
</dbReference>
<reference evidence="5" key="5">
    <citation type="submission" date="2018-06" db="EMBL/GenBank/DDBJ databases">
        <authorList>
            <person name="Martins R.C."/>
            <person name="Perdigao-Neto L.V."/>
            <person name="Costa S.F."/>
            <person name="Levin A.S.S."/>
        </authorList>
    </citation>
    <scope>NUCLEOTIDE SEQUENCE</scope>
    <source>
        <strain evidence="5">1283</strain>
    </source>
</reference>
<feature type="domain" description="Phosphoribosyltransferase" evidence="2">
    <location>
        <begin position="137"/>
        <end position="225"/>
    </location>
</feature>
<dbReference type="EMBL" id="QJQB01000425">
    <property type="protein sequence ID" value="PYA63405.1"/>
    <property type="molecule type" value="Genomic_DNA"/>
</dbReference>
<name>A0A0G3STJ3_SERMA</name>
<dbReference type="PANTHER" id="PTHR47505">
    <property type="entry name" value="DNA UTILIZATION PROTEIN YHGH"/>
    <property type="match status" value="1"/>
</dbReference>
<dbReference type="AlphaFoldDB" id="A0A0G3STJ3"/>
<dbReference type="InterPro" id="IPR029057">
    <property type="entry name" value="PRTase-like"/>
</dbReference>
<dbReference type="InterPro" id="IPR051910">
    <property type="entry name" value="ComF/GntX_DNA_util-trans"/>
</dbReference>
<protein>
    <submittedName>
        <fullName evidence="4">DNA utilization protein GntX</fullName>
    </submittedName>
</protein>
<sequence>MLSIRSRCWLCRQPLSLMRHGICSCCLRHLPASPPCCPRCGLPAGETRTPCGRCLQRPPPWQRLVFVGDYVAPLSQLVKRFKFHHAPELAPALARLMLLRWQLARREQYLNRPDLILAVPLHASRCWRRGYNQSDLLARPLARWLGCPYRPAALRRVRKTAQQQRLNAGARRRNLQRAFICTVSVAGRHIALVDDVVTTGSTVAEIAALLRRQGAASVQIWCVCRTL</sequence>
<dbReference type="SUPFAM" id="SSF53271">
    <property type="entry name" value="PRTase-like"/>
    <property type="match status" value="1"/>
</dbReference>
<comment type="similarity">
    <text evidence="1">Belongs to the ComF/GntX family.</text>
</comment>
<evidence type="ECO:0000313" key="6">
    <source>
        <dbReference type="Proteomes" id="UP000050489"/>
    </source>
</evidence>
<evidence type="ECO:0000313" key="7">
    <source>
        <dbReference type="Proteomes" id="UP000245399"/>
    </source>
</evidence>
<evidence type="ECO:0000313" key="5">
    <source>
        <dbReference type="EMBL" id="PYA63405.1"/>
    </source>
</evidence>
<dbReference type="EMBL" id="LJEX02000013">
    <property type="protein sequence ID" value="OCO90467.1"/>
    <property type="molecule type" value="Genomic_DNA"/>
</dbReference>
<dbReference type="Proteomes" id="UP000050489">
    <property type="component" value="Unassembled WGS sequence"/>
</dbReference>
<dbReference type="InterPro" id="IPR000836">
    <property type="entry name" value="PRTase_dom"/>
</dbReference>
<evidence type="ECO:0000259" key="2">
    <source>
        <dbReference type="Pfam" id="PF00156"/>
    </source>
</evidence>
<proteinExistence type="inferred from homology"/>